<protein>
    <submittedName>
        <fullName evidence="1">Uncharacterized protein</fullName>
    </submittedName>
</protein>
<dbReference type="EMBL" id="GGEC01006852">
    <property type="protein sequence ID" value="MBW87335.1"/>
    <property type="molecule type" value="Transcribed_RNA"/>
</dbReference>
<proteinExistence type="predicted"/>
<sequence>MDEFFLKSMGKPPALNLVLALPFQLSFFYCVR</sequence>
<organism evidence="1">
    <name type="scientific">Rhizophora mucronata</name>
    <name type="common">Asiatic mangrove</name>
    <dbReference type="NCBI Taxonomy" id="61149"/>
    <lineage>
        <taxon>Eukaryota</taxon>
        <taxon>Viridiplantae</taxon>
        <taxon>Streptophyta</taxon>
        <taxon>Embryophyta</taxon>
        <taxon>Tracheophyta</taxon>
        <taxon>Spermatophyta</taxon>
        <taxon>Magnoliopsida</taxon>
        <taxon>eudicotyledons</taxon>
        <taxon>Gunneridae</taxon>
        <taxon>Pentapetalae</taxon>
        <taxon>rosids</taxon>
        <taxon>fabids</taxon>
        <taxon>Malpighiales</taxon>
        <taxon>Rhizophoraceae</taxon>
        <taxon>Rhizophora</taxon>
    </lineage>
</organism>
<name>A0A2P2J1H0_RHIMU</name>
<dbReference type="AlphaFoldDB" id="A0A2P2J1H0"/>
<reference evidence="1" key="1">
    <citation type="submission" date="2018-02" db="EMBL/GenBank/DDBJ databases">
        <title>Rhizophora mucronata_Transcriptome.</title>
        <authorList>
            <person name="Meera S.P."/>
            <person name="Sreeshan A."/>
            <person name="Augustine A."/>
        </authorList>
    </citation>
    <scope>NUCLEOTIDE SEQUENCE</scope>
    <source>
        <tissue evidence="1">Leaf</tissue>
    </source>
</reference>
<evidence type="ECO:0000313" key="1">
    <source>
        <dbReference type="EMBL" id="MBW87335.1"/>
    </source>
</evidence>
<accession>A0A2P2J1H0</accession>